<feature type="domain" description="Chromo" evidence="3">
    <location>
        <begin position="10"/>
        <end position="68"/>
    </location>
</feature>
<dbReference type="Proteomes" id="UP000695000">
    <property type="component" value="Unplaced"/>
</dbReference>
<dbReference type="InterPro" id="IPR016197">
    <property type="entry name" value="Chromo-like_dom_sf"/>
</dbReference>
<dbReference type="InterPro" id="IPR008251">
    <property type="entry name" value="Chromo_shadow_dom"/>
</dbReference>
<gene>
    <name evidence="5" type="primary">LOC108565897</name>
</gene>
<sequence length="145" mass="17141">MNPAMEPEIFSVEKILKKRDYNGFVEYYLKWNGYDESENTWEPESNLNCPELIREFEQEEKLRVNRIERLLLNRTAQQSGFHINLEAEKIIGVTNSLGKLKYLMKWKGVEKPEIVSSTEANKYCPEIVIQFYESILTWTKPNSTK</sequence>
<dbReference type="CDD" id="cd00034">
    <property type="entry name" value="CSD"/>
    <property type="match status" value="1"/>
</dbReference>
<dbReference type="Gene3D" id="2.40.50.40">
    <property type="match status" value="2"/>
</dbReference>
<dbReference type="InterPro" id="IPR023779">
    <property type="entry name" value="Chromodomain_CS"/>
</dbReference>
<dbReference type="InterPro" id="IPR017984">
    <property type="entry name" value="Chromo_dom_subgr"/>
</dbReference>
<feature type="domain" description="Chromo" evidence="3">
    <location>
        <begin position="85"/>
        <end position="143"/>
    </location>
</feature>
<keyword evidence="2" id="KW-0539">Nucleus</keyword>
<evidence type="ECO:0000256" key="1">
    <source>
        <dbReference type="ARBA" id="ARBA00004123"/>
    </source>
</evidence>
<evidence type="ECO:0000259" key="3">
    <source>
        <dbReference type="PROSITE" id="PS50013"/>
    </source>
</evidence>
<evidence type="ECO:0000256" key="2">
    <source>
        <dbReference type="ARBA" id="ARBA00023242"/>
    </source>
</evidence>
<dbReference type="SMART" id="SM00300">
    <property type="entry name" value="ChSh"/>
    <property type="match status" value="1"/>
</dbReference>
<accession>A0ABM1N2L9</accession>
<protein>
    <submittedName>
        <fullName evidence="5">Chromobox protein homolog 3-like</fullName>
    </submittedName>
</protein>
<evidence type="ECO:0000313" key="4">
    <source>
        <dbReference type="Proteomes" id="UP000695000"/>
    </source>
</evidence>
<dbReference type="InterPro" id="IPR051219">
    <property type="entry name" value="Heterochromatin_chromo-domain"/>
</dbReference>
<dbReference type="InterPro" id="IPR023780">
    <property type="entry name" value="Chromo_domain"/>
</dbReference>
<dbReference type="InterPro" id="IPR000953">
    <property type="entry name" value="Chromo/chromo_shadow_dom"/>
</dbReference>
<dbReference type="PANTHER" id="PTHR22812">
    <property type="entry name" value="CHROMOBOX PROTEIN"/>
    <property type="match status" value="1"/>
</dbReference>
<dbReference type="SMART" id="SM00298">
    <property type="entry name" value="CHROMO"/>
    <property type="match status" value="2"/>
</dbReference>
<dbReference type="PROSITE" id="PS50013">
    <property type="entry name" value="CHROMO_2"/>
    <property type="match status" value="2"/>
</dbReference>
<name>A0ABM1N2L9_NICVS</name>
<keyword evidence="4" id="KW-1185">Reference proteome</keyword>
<dbReference type="GeneID" id="108565897"/>
<dbReference type="PROSITE" id="PS00598">
    <property type="entry name" value="CHROMO_1"/>
    <property type="match status" value="1"/>
</dbReference>
<evidence type="ECO:0000313" key="5">
    <source>
        <dbReference type="RefSeq" id="XP_017781069.1"/>
    </source>
</evidence>
<reference evidence="5" key="1">
    <citation type="submission" date="2025-08" db="UniProtKB">
        <authorList>
            <consortium name="RefSeq"/>
        </authorList>
    </citation>
    <scope>IDENTIFICATION</scope>
    <source>
        <tissue evidence="5">Whole Larva</tissue>
    </source>
</reference>
<dbReference type="Pfam" id="PF01393">
    <property type="entry name" value="Chromo_shadow"/>
    <property type="match status" value="1"/>
</dbReference>
<proteinExistence type="predicted"/>
<dbReference type="RefSeq" id="XP_017781069.1">
    <property type="nucleotide sequence ID" value="XM_017925580.1"/>
</dbReference>
<dbReference type="PRINTS" id="PR00504">
    <property type="entry name" value="CHROMODOMAIN"/>
</dbReference>
<organism evidence="4 5">
    <name type="scientific">Nicrophorus vespilloides</name>
    <name type="common">Boreal carrion beetle</name>
    <dbReference type="NCBI Taxonomy" id="110193"/>
    <lineage>
        <taxon>Eukaryota</taxon>
        <taxon>Metazoa</taxon>
        <taxon>Ecdysozoa</taxon>
        <taxon>Arthropoda</taxon>
        <taxon>Hexapoda</taxon>
        <taxon>Insecta</taxon>
        <taxon>Pterygota</taxon>
        <taxon>Neoptera</taxon>
        <taxon>Endopterygota</taxon>
        <taxon>Coleoptera</taxon>
        <taxon>Polyphaga</taxon>
        <taxon>Staphyliniformia</taxon>
        <taxon>Silphidae</taxon>
        <taxon>Nicrophorinae</taxon>
        <taxon>Nicrophorus</taxon>
    </lineage>
</organism>
<dbReference type="Pfam" id="PF00385">
    <property type="entry name" value="Chromo"/>
    <property type="match status" value="1"/>
</dbReference>
<dbReference type="SUPFAM" id="SSF54160">
    <property type="entry name" value="Chromo domain-like"/>
    <property type="match status" value="2"/>
</dbReference>
<comment type="subcellular location">
    <subcellularLocation>
        <location evidence="1">Nucleus</location>
    </subcellularLocation>
</comment>